<protein>
    <submittedName>
        <fullName evidence="9">Choline dehydrogenase</fullName>
    </submittedName>
</protein>
<dbReference type="Pfam" id="PF05199">
    <property type="entry name" value="GMC_oxred_C"/>
    <property type="match status" value="1"/>
</dbReference>
<dbReference type="AlphaFoldDB" id="A0A1X7PQQ5"/>
<dbReference type="InterPro" id="IPR012132">
    <property type="entry name" value="GMC_OxRdtase"/>
</dbReference>
<evidence type="ECO:0000256" key="6">
    <source>
        <dbReference type="RuleBase" id="RU003968"/>
    </source>
</evidence>
<keyword evidence="3 6" id="KW-0285">Flavoprotein</keyword>
<dbReference type="PIRSF" id="PIRSF000137">
    <property type="entry name" value="Alcohol_oxidase"/>
    <property type="match status" value="1"/>
</dbReference>
<dbReference type="Gene3D" id="3.30.560.10">
    <property type="entry name" value="Glucose Oxidase, domain 3"/>
    <property type="match status" value="1"/>
</dbReference>
<dbReference type="GO" id="GO:0050660">
    <property type="term" value="F:flavin adenine dinucleotide binding"/>
    <property type="evidence" value="ECO:0007669"/>
    <property type="project" value="InterPro"/>
</dbReference>
<accession>A0A1X7PQQ5</accession>
<keyword evidence="10" id="KW-1185">Reference proteome</keyword>
<dbReference type="PROSITE" id="PS51257">
    <property type="entry name" value="PROKAR_LIPOPROTEIN"/>
    <property type="match status" value="1"/>
</dbReference>
<dbReference type="GO" id="GO:0016614">
    <property type="term" value="F:oxidoreductase activity, acting on CH-OH group of donors"/>
    <property type="evidence" value="ECO:0007669"/>
    <property type="project" value="InterPro"/>
</dbReference>
<dbReference type="Gene3D" id="3.50.50.60">
    <property type="entry name" value="FAD/NAD(P)-binding domain"/>
    <property type="match status" value="1"/>
</dbReference>
<evidence type="ECO:0000256" key="3">
    <source>
        <dbReference type="ARBA" id="ARBA00022630"/>
    </source>
</evidence>
<comment type="cofactor">
    <cofactor evidence="1 5">
        <name>FAD</name>
        <dbReference type="ChEBI" id="CHEBI:57692"/>
    </cofactor>
</comment>
<evidence type="ECO:0000256" key="1">
    <source>
        <dbReference type="ARBA" id="ARBA00001974"/>
    </source>
</evidence>
<dbReference type="Pfam" id="PF00732">
    <property type="entry name" value="GMC_oxred_N"/>
    <property type="match status" value="1"/>
</dbReference>
<proteinExistence type="inferred from homology"/>
<dbReference type="PROSITE" id="PS00624">
    <property type="entry name" value="GMC_OXRED_2"/>
    <property type="match status" value="1"/>
</dbReference>
<evidence type="ECO:0000313" key="9">
    <source>
        <dbReference type="EMBL" id="SMH54407.1"/>
    </source>
</evidence>
<evidence type="ECO:0000256" key="5">
    <source>
        <dbReference type="PIRSR" id="PIRSR000137-2"/>
    </source>
</evidence>
<dbReference type="InterPro" id="IPR007867">
    <property type="entry name" value="GMC_OxRtase_C"/>
</dbReference>
<gene>
    <name evidence="9" type="ORF">SAMN02982922_5065</name>
</gene>
<dbReference type="PANTHER" id="PTHR11552:SF147">
    <property type="entry name" value="CHOLINE DEHYDROGENASE, MITOCHONDRIAL"/>
    <property type="match status" value="1"/>
</dbReference>
<evidence type="ECO:0000259" key="7">
    <source>
        <dbReference type="PROSITE" id="PS00623"/>
    </source>
</evidence>
<dbReference type="Proteomes" id="UP000193083">
    <property type="component" value="Unassembled WGS sequence"/>
</dbReference>
<dbReference type="InterPro" id="IPR000172">
    <property type="entry name" value="GMC_OxRdtase_N"/>
</dbReference>
<organism evidence="9 10">
    <name type="scientific">Mesorhizobium australicum</name>
    <dbReference type="NCBI Taxonomy" id="536018"/>
    <lineage>
        <taxon>Bacteria</taxon>
        <taxon>Pseudomonadati</taxon>
        <taxon>Pseudomonadota</taxon>
        <taxon>Alphaproteobacteria</taxon>
        <taxon>Hyphomicrobiales</taxon>
        <taxon>Phyllobacteriaceae</taxon>
        <taxon>Mesorhizobium</taxon>
    </lineage>
</organism>
<dbReference type="SUPFAM" id="SSF51905">
    <property type="entry name" value="FAD/NAD(P)-binding domain"/>
    <property type="match status" value="1"/>
</dbReference>
<dbReference type="OrthoDB" id="9785276at2"/>
<evidence type="ECO:0000256" key="2">
    <source>
        <dbReference type="ARBA" id="ARBA00010790"/>
    </source>
</evidence>
<keyword evidence="4 5" id="KW-0274">FAD</keyword>
<dbReference type="InterPro" id="IPR036188">
    <property type="entry name" value="FAD/NAD-bd_sf"/>
</dbReference>
<evidence type="ECO:0000313" key="10">
    <source>
        <dbReference type="Proteomes" id="UP000193083"/>
    </source>
</evidence>
<feature type="binding site" evidence="5">
    <location>
        <begin position="98"/>
        <end position="101"/>
    </location>
    <ligand>
        <name>FAD</name>
        <dbReference type="ChEBI" id="CHEBI:57692"/>
    </ligand>
</feature>
<dbReference type="EMBL" id="FXBL01000004">
    <property type="protein sequence ID" value="SMH54407.1"/>
    <property type="molecule type" value="Genomic_DNA"/>
</dbReference>
<sequence length="534" mass="56911">MRGRDAADETFDFLIVGGGTAGCVLANRLSENPRNSVCLLESGPEDRHPYIHVPVGMVGLINHPKLGWGYASTPQPGLGGREIPVPRGRMLGGSGGLNGMVYTRGHRRDYDDWRAAGNVGWGYDDVLPYFRRSEDNLDLDGPFHAKGGPFTVATAKRPNPLAGAFLEAAVELGFARNDDINGAEQDGFGLRQVNILRGARVTTATAFLRPARRRPNLRVMTGADVSHVTIEDGRAIGVQVCGRIRRTVRARREVVLAAGAFGSPAILMRSGIGPGEDLLRLGIPVVRHRPDVGQNLADHPSSQVVWEGSTRDSYGISLAKLPQLAGEAARYVLRREGMFASNIFEAAGYVRTLPHLDRPDVQLVFCPALRKPGGTLGIGHGFSIGVVALHPVSTGSVRLSGARMDDKPLIDFGLFSDSADVATIVRGLRIAKRLAASRALARYGRAEIVPGPEWSDADLGDFVRHTAATAFHPVGTCRMGADPSSVVDPELRVRGVSGLSVADASIMPSIVGGNTNAPAIMIAEKASDLIAGRM</sequence>
<feature type="domain" description="Glucose-methanol-choline oxidoreductase N-terminal" evidence="7">
    <location>
        <begin position="88"/>
        <end position="111"/>
    </location>
</feature>
<name>A0A1X7PQQ5_9HYPH</name>
<dbReference type="SUPFAM" id="SSF54373">
    <property type="entry name" value="FAD-linked reductases, C-terminal domain"/>
    <property type="match status" value="1"/>
</dbReference>
<evidence type="ECO:0000256" key="4">
    <source>
        <dbReference type="ARBA" id="ARBA00022827"/>
    </source>
</evidence>
<dbReference type="PANTHER" id="PTHR11552">
    <property type="entry name" value="GLUCOSE-METHANOL-CHOLINE GMC OXIDOREDUCTASE"/>
    <property type="match status" value="1"/>
</dbReference>
<dbReference type="PROSITE" id="PS00623">
    <property type="entry name" value="GMC_OXRED_1"/>
    <property type="match status" value="1"/>
</dbReference>
<dbReference type="RefSeq" id="WP_085466700.1">
    <property type="nucleotide sequence ID" value="NZ_FXBL01000004.1"/>
</dbReference>
<feature type="binding site" evidence="5">
    <location>
        <position position="225"/>
    </location>
    <ligand>
        <name>FAD</name>
        <dbReference type="ChEBI" id="CHEBI:57692"/>
    </ligand>
</feature>
<evidence type="ECO:0000259" key="8">
    <source>
        <dbReference type="PROSITE" id="PS00624"/>
    </source>
</evidence>
<feature type="domain" description="Glucose-methanol-choline oxidoreductase N-terminal" evidence="8">
    <location>
        <begin position="259"/>
        <end position="273"/>
    </location>
</feature>
<reference evidence="10" key="1">
    <citation type="submission" date="2017-04" db="EMBL/GenBank/DDBJ databases">
        <authorList>
            <person name="Varghese N."/>
            <person name="Submissions S."/>
        </authorList>
    </citation>
    <scope>NUCLEOTIDE SEQUENCE [LARGE SCALE GENOMIC DNA]</scope>
    <source>
        <strain evidence="10">B5P</strain>
    </source>
</reference>
<comment type="similarity">
    <text evidence="2 6">Belongs to the GMC oxidoreductase family.</text>
</comment>